<gene>
    <name evidence="2" type="ORF">A45J_0071</name>
</gene>
<dbReference type="PROSITE" id="PS51257">
    <property type="entry name" value="PROKAR_LIPOPROTEIN"/>
    <property type="match status" value="1"/>
</dbReference>
<dbReference type="Gene3D" id="3.40.50.1460">
    <property type="match status" value="1"/>
</dbReference>
<protein>
    <recommendedName>
        <fullName evidence="1">Peptidase C14 caspase domain-containing protein</fullName>
    </recommendedName>
</protein>
<dbReference type="Pfam" id="PF00656">
    <property type="entry name" value="Peptidase_C14"/>
    <property type="match status" value="1"/>
</dbReference>
<evidence type="ECO:0000259" key="1">
    <source>
        <dbReference type="Pfam" id="PF00656"/>
    </source>
</evidence>
<reference evidence="2" key="1">
    <citation type="submission" date="2019-10" db="EMBL/GenBank/DDBJ databases">
        <title>Metagenomic sequencing of thiosulfate-disproportionating enrichment culture.</title>
        <authorList>
            <person name="Umezawa K."/>
            <person name="Kojima H."/>
            <person name="Fukui M."/>
        </authorList>
    </citation>
    <scope>NUCLEOTIDE SEQUENCE</scope>
    <source>
        <strain evidence="2">45J</strain>
    </source>
</reference>
<sequence length="546" mass="61141">MHRKAKWFGLIILTLLLVGCITISKEMYQQSMVWDTIPAAGYIDANVHIEADCNFTAEYAKLWKDWMNTDETIANYKRAICERITEDMIKSRIFTRVDIGTQTDFVMRIEYTESQADQKIAVNIIDSMSGKVHTAYRTSSVRMGYGYENLNNNLKRMLSEVRAQMLADYHAGRGIKTLLVEKGKIPPVATYQTAGETDISETKAWLGSQIQEATPAVKPSTDLKLPPTRPDTYAIVIGIDYKNRQDIPNLQYASADAKKVYSILTDPRYGGVPKENAVLLLNEKATRNEMIAALRKIKNWDGYVYVYYSGHGAPKTKGDKFIDAYLVPQDVVITDPEAMEDTAIKVSYLQELIDTSNAKGVMLAMDACFSGGGKSIVPKGGKPLVGMMVSPELIKTKGTGKVIITSSAVNQQSWEDEAELKGGIFSHYLLEGLKGKASKDIWVKVDELAEYIKDNVARAARKLKGIEQTPQITGKADFVVTRNWERAKVMDIEIARNKLKTAFEKGYITAEQLSKALDELKRQTHSKTLDAFLEGKIDEKKFGELY</sequence>
<dbReference type="GO" id="GO:0004197">
    <property type="term" value="F:cysteine-type endopeptidase activity"/>
    <property type="evidence" value="ECO:0007669"/>
    <property type="project" value="InterPro"/>
</dbReference>
<name>A0A5J4L4E5_9ZZZZ</name>
<accession>A0A5J4L4E5</accession>
<organism evidence="2">
    <name type="scientific">hot springs metagenome</name>
    <dbReference type="NCBI Taxonomy" id="433727"/>
    <lineage>
        <taxon>unclassified sequences</taxon>
        <taxon>metagenomes</taxon>
        <taxon>ecological metagenomes</taxon>
    </lineage>
</organism>
<dbReference type="AlphaFoldDB" id="A0A5J4L4E5"/>
<comment type="caution">
    <text evidence="2">The sequence shown here is derived from an EMBL/GenBank/DDBJ whole genome shotgun (WGS) entry which is preliminary data.</text>
</comment>
<dbReference type="EMBL" id="BLAB01000001">
    <property type="protein sequence ID" value="GER92356.1"/>
    <property type="molecule type" value="Genomic_DNA"/>
</dbReference>
<feature type="domain" description="Peptidase C14 caspase" evidence="1">
    <location>
        <begin position="233"/>
        <end position="473"/>
    </location>
</feature>
<proteinExistence type="predicted"/>
<dbReference type="InterPro" id="IPR011600">
    <property type="entry name" value="Pept_C14_caspase"/>
</dbReference>
<dbReference type="GO" id="GO:0006508">
    <property type="term" value="P:proteolysis"/>
    <property type="evidence" value="ECO:0007669"/>
    <property type="project" value="InterPro"/>
</dbReference>
<evidence type="ECO:0000313" key="2">
    <source>
        <dbReference type="EMBL" id="GER92356.1"/>
    </source>
</evidence>